<dbReference type="PANTHER" id="PTHR37610">
    <property type="entry name" value="CCHC-TYPE DOMAIN-CONTAINING PROTEIN"/>
    <property type="match status" value="1"/>
</dbReference>
<dbReference type="InterPro" id="IPR005162">
    <property type="entry name" value="Retrotrans_gag_dom"/>
</dbReference>
<dbReference type="InterPro" id="IPR057670">
    <property type="entry name" value="SH3_retrovirus"/>
</dbReference>
<protein>
    <recommendedName>
        <fullName evidence="6">Retrotransposon Copia-like N-terminal domain-containing protein</fullName>
    </recommendedName>
</protein>
<evidence type="ECO:0000259" key="2">
    <source>
        <dbReference type="Pfam" id="PF14244"/>
    </source>
</evidence>
<evidence type="ECO:0000259" key="1">
    <source>
        <dbReference type="Pfam" id="PF03732"/>
    </source>
</evidence>
<dbReference type="EMBL" id="JAAIUW010000012">
    <property type="protein sequence ID" value="KAF7807674.1"/>
    <property type="molecule type" value="Genomic_DNA"/>
</dbReference>
<evidence type="ECO:0000259" key="3">
    <source>
        <dbReference type="Pfam" id="PF25597"/>
    </source>
</evidence>
<keyword evidence="5" id="KW-1185">Reference proteome</keyword>
<dbReference type="PANTHER" id="PTHR37610:SF40">
    <property type="entry name" value="OS01G0909600 PROTEIN"/>
    <property type="match status" value="1"/>
</dbReference>
<feature type="domain" description="Retrotransposon Copia-like N-terminal" evidence="2">
    <location>
        <begin position="23"/>
        <end position="69"/>
    </location>
</feature>
<sequence length="509" mass="57885">MSTYSGAVTGTKNDAAAAWSLSNSDQPGMVLVTSPLIGSNFVSWSLAIKTALEAKDKLGFIDGTIKEPADESEYKKWKPVDSMVKAWVRNSIEKNLAETFMFCRSSRQLWQEIEERYGVKSGPKFYQLQQELASLRQGNDSVTTYYNKIHRYWDELHRLRPTPRCFCGKCSCEFNKKLNEMEAGTKLVQFLMGLNQIFEVIRSQILSLDPLPSVNKAFSLVVNVETEKEINSGHGNNMVESSAMFAQGYRGNENFKKMEEKKNDKLGKFCDHCQQNGHTREGCFKLIGYLEWFKELRDQRKKAGKKNVAVNMVADTPIDLSRNDDKMDLANVMIAIQELTKMVKAKSEEQHVNFANLGEFAGASSHMCFNKELLINLRVLDQAIPVHLPDGSVKLVRHTGSVDQKTRQTLVEGRLKDNLYALKHYHDFVCNTVTSLDTKKIVNSVDTSVDCKFDARASKCIFVGYSQGQKGYKVYNMDTYKIEVSRDVHFYEENFPFSEQNLKGAEQKN</sequence>
<evidence type="ECO:0000313" key="5">
    <source>
        <dbReference type="Proteomes" id="UP000634136"/>
    </source>
</evidence>
<gene>
    <name evidence="4" type="ORF">G2W53_039835</name>
</gene>
<dbReference type="Pfam" id="PF14244">
    <property type="entry name" value="Retrotran_gag_3"/>
    <property type="match status" value="1"/>
</dbReference>
<organism evidence="4 5">
    <name type="scientific">Senna tora</name>
    <dbReference type="NCBI Taxonomy" id="362788"/>
    <lineage>
        <taxon>Eukaryota</taxon>
        <taxon>Viridiplantae</taxon>
        <taxon>Streptophyta</taxon>
        <taxon>Embryophyta</taxon>
        <taxon>Tracheophyta</taxon>
        <taxon>Spermatophyta</taxon>
        <taxon>Magnoliopsida</taxon>
        <taxon>eudicotyledons</taxon>
        <taxon>Gunneridae</taxon>
        <taxon>Pentapetalae</taxon>
        <taxon>rosids</taxon>
        <taxon>fabids</taxon>
        <taxon>Fabales</taxon>
        <taxon>Fabaceae</taxon>
        <taxon>Caesalpinioideae</taxon>
        <taxon>Cassia clade</taxon>
        <taxon>Senna</taxon>
    </lineage>
</organism>
<name>A0A834T1W0_9FABA</name>
<dbReference type="Pfam" id="PF03732">
    <property type="entry name" value="Retrotrans_gag"/>
    <property type="match status" value="1"/>
</dbReference>
<comment type="caution">
    <text evidence="4">The sequence shown here is derived from an EMBL/GenBank/DDBJ whole genome shotgun (WGS) entry which is preliminary data.</text>
</comment>
<evidence type="ECO:0000313" key="4">
    <source>
        <dbReference type="EMBL" id="KAF7807674.1"/>
    </source>
</evidence>
<dbReference type="Proteomes" id="UP000634136">
    <property type="component" value="Unassembled WGS sequence"/>
</dbReference>
<feature type="domain" description="Retroviral polymerase SH3-like" evidence="3">
    <location>
        <begin position="452"/>
        <end position="500"/>
    </location>
</feature>
<proteinExistence type="predicted"/>
<dbReference type="Pfam" id="PF25597">
    <property type="entry name" value="SH3_retrovirus"/>
    <property type="match status" value="1"/>
</dbReference>
<accession>A0A834T1W0</accession>
<feature type="domain" description="Retrotransposon gag" evidence="1">
    <location>
        <begin position="86"/>
        <end position="158"/>
    </location>
</feature>
<dbReference type="AlphaFoldDB" id="A0A834T1W0"/>
<dbReference type="OrthoDB" id="3261476at2759"/>
<evidence type="ECO:0008006" key="6">
    <source>
        <dbReference type="Google" id="ProtNLM"/>
    </source>
</evidence>
<reference evidence="4" key="1">
    <citation type="submission" date="2020-09" db="EMBL/GenBank/DDBJ databases">
        <title>Genome-Enabled Discovery of Anthraquinone Biosynthesis in Senna tora.</title>
        <authorList>
            <person name="Kang S.-H."/>
            <person name="Pandey R.P."/>
            <person name="Lee C.-M."/>
            <person name="Sim J.-S."/>
            <person name="Jeong J.-T."/>
            <person name="Choi B.-S."/>
            <person name="Jung M."/>
            <person name="Ginzburg D."/>
            <person name="Zhao K."/>
            <person name="Won S.Y."/>
            <person name="Oh T.-J."/>
            <person name="Yu Y."/>
            <person name="Kim N.-H."/>
            <person name="Lee O.R."/>
            <person name="Lee T.-H."/>
            <person name="Bashyal P."/>
            <person name="Kim T.-S."/>
            <person name="Lee W.-H."/>
            <person name="Kawkins C."/>
            <person name="Kim C.-K."/>
            <person name="Kim J.S."/>
            <person name="Ahn B.O."/>
            <person name="Rhee S.Y."/>
            <person name="Sohng J.K."/>
        </authorList>
    </citation>
    <scope>NUCLEOTIDE SEQUENCE</scope>
    <source>
        <tissue evidence="4">Leaf</tissue>
    </source>
</reference>
<dbReference type="InterPro" id="IPR029472">
    <property type="entry name" value="Copia-like_N"/>
</dbReference>